<keyword evidence="4" id="KW-1185">Reference proteome</keyword>
<dbReference type="InterPro" id="IPR035992">
    <property type="entry name" value="Ricin_B-like_lectins"/>
</dbReference>
<dbReference type="Gene3D" id="2.160.20.10">
    <property type="entry name" value="Single-stranded right-handed beta-helix, Pectin lyase-like"/>
    <property type="match status" value="2"/>
</dbReference>
<dbReference type="Proteomes" id="UP000215145">
    <property type="component" value="Unassembled WGS sequence"/>
</dbReference>
<reference evidence="3 4" key="1">
    <citation type="submission" date="2017-07" db="EMBL/GenBank/DDBJ databases">
        <title>Paenibacillus herberti R33 genome sequencing and assembly.</title>
        <authorList>
            <person name="Su W."/>
        </authorList>
    </citation>
    <scope>NUCLEOTIDE SEQUENCE [LARGE SCALE GENOMIC DNA]</scope>
    <source>
        <strain evidence="3 4">R33</strain>
    </source>
</reference>
<comment type="caution">
    <text evidence="3">The sequence shown here is derived from an EMBL/GenBank/DDBJ whole genome shotgun (WGS) entry which is preliminary data.</text>
</comment>
<feature type="domain" description="Ricin B lectin" evidence="2">
    <location>
        <begin position="608"/>
        <end position="746"/>
    </location>
</feature>
<keyword evidence="1" id="KW-0732">Signal</keyword>
<name>A0A229NWF4_9BACL</name>
<dbReference type="Gene3D" id="2.80.10.50">
    <property type="match status" value="2"/>
</dbReference>
<sequence length="897" mass="95881">MLSRKAFIFCLAFLFLMGSYSFQAPIGLAAATTGQTGAVNIQKLISDAIVANVANTGPDGVSKPYTVVIPPGTYRLASTISIKNATNLTIIADGVNIVMTKLTQAFIVSGCTNLTVQGLTLNYDPLPFTQGKVIAIDPITRAIDVKLDAGYPRKPYSRIEIYDPATKFQKAGISHLWESKAVMVDGTEDVVRVSNVGGGIAIGDLITLSVGVAHGINVGSSSGVTWRNVTVYTAPGAGYTDGGGRGGTHLDGFRIVRGPVPPGGVEVPLLTTVWDGIGIRNFAVGPIVENSIIENAGDDSFSIQTPGPIGVLKSEGDAIYIAFKDPTRTLQAGTRLRQFNDGPEVKALSSTKVDYNSVAIDPDLAAKIIAAQGTGDLWDIAENAVYRIQLDQPSPFQADQFIFTPDRMSSGFIFRNNQITSSYRGMLLKANDGLIENNIFRGSNKAIVITPEGQSDSHAGISNNLTIRNNRIINTGNHYFWPESEQAGAIALSASNVKSQLAFDNITIEGNTFDGVRGLNLNISNAKNVKVSGNTFLNTHNVSNGSNGAQFGIDPSTVIWVKDADMVSFVNNRIDKMGPYSTVPIRIMSGTSNITRAQGGVQVVRPDETVGYTIKNRNSGKALGIKENAAADGSNVEQRAYTGAVSQAWQFVDDGNGYYKIKNINSDKFMGISSPSMVDGAKNIIGSDNRASNQLWQLVYVGDGFYQIKNKQSWKLLGMSSGSTADGALSIQWAASGSTNQNWSLSIFVPFDITQTYSIINQNSEKALGAVNNSTESGASMEQRTYAGVPGQTWKFVDTGDGYCKIMNVNSGKFLDIASSSKDDGGQTIQWNETGGMSQQWELIDTDGGYFKIKNRNSGKMLGMTGRGLADGVLSLQWAASDSLSQNWLLSIAASNH</sequence>
<dbReference type="InterPro" id="IPR000772">
    <property type="entry name" value="Ricin_B_lectin"/>
</dbReference>
<dbReference type="PROSITE" id="PS50231">
    <property type="entry name" value="RICIN_B_LECTIN"/>
    <property type="match status" value="2"/>
</dbReference>
<dbReference type="InterPro" id="IPR011050">
    <property type="entry name" value="Pectin_lyase_fold/virulence"/>
</dbReference>
<dbReference type="InterPro" id="IPR006626">
    <property type="entry name" value="PbH1"/>
</dbReference>
<protein>
    <recommendedName>
        <fullName evidence="2">Ricin B lectin domain-containing protein</fullName>
    </recommendedName>
</protein>
<proteinExistence type="predicted"/>
<feature type="chain" id="PRO_5039574135" description="Ricin B lectin domain-containing protein" evidence="1">
    <location>
        <begin position="25"/>
        <end position="897"/>
    </location>
</feature>
<feature type="signal peptide" evidence="1">
    <location>
        <begin position="1"/>
        <end position="24"/>
    </location>
</feature>
<dbReference type="InterPro" id="IPR012334">
    <property type="entry name" value="Pectin_lyas_fold"/>
</dbReference>
<evidence type="ECO:0000259" key="2">
    <source>
        <dbReference type="SMART" id="SM00458"/>
    </source>
</evidence>
<dbReference type="SUPFAM" id="SSF50370">
    <property type="entry name" value="Ricin B-like lectins"/>
    <property type="match status" value="2"/>
</dbReference>
<evidence type="ECO:0000313" key="3">
    <source>
        <dbReference type="EMBL" id="OXM14201.1"/>
    </source>
</evidence>
<dbReference type="Pfam" id="PF14200">
    <property type="entry name" value="RicinB_lectin_2"/>
    <property type="match status" value="4"/>
</dbReference>
<evidence type="ECO:0000256" key="1">
    <source>
        <dbReference type="SAM" id="SignalP"/>
    </source>
</evidence>
<gene>
    <name evidence="3" type="ORF">CGZ75_14640</name>
</gene>
<dbReference type="AlphaFoldDB" id="A0A229NWF4"/>
<evidence type="ECO:0000313" key="4">
    <source>
        <dbReference type="Proteomes" id="UP000215145"/>
    </source>
</evidence>
<dbReference type="SMART" id="SM00710">
    <property type="entry name" value="PbH1"/>
    <property type="match status" value="6"/>
</dbReference>
<dbReference type="OrthoDB" id="9795222at2"/>
<dbReference type="SUPFAM" id="SSF51126">
    <property type="entry name" value="Pectin lyase-like"/>
    <property type="match status" value="2"/>
</dbReference>
<accession>A0A229NWF4</accession>
<dbReference type="SMART" id="SM00458">
    <property type="entry name" value="RICIN"/>
    <property type="match status" value="2"/>
</dbReference>
<dbReference type="RefSeq" id="WP_089525023.1">
    <property type="nucleotide sequence ID" value="NZ_NMUQ01000002.1"/>
</dbReference>
<feature type="domain" description="Ricin B lectin" evidence="2">
    <location>
        <begin position="754"/>
        <end position="891"/>
    </location>
</feature>
<dbReference type="EMBL" id="NMUQ01000002">
    <property type="protein sequence ID" value="OXM14201.1"/>
    <property type="molecule type" value="Genomic_DNA"/>
</dbReference>
<organism evidence="3 4">
    <name type="scientific">Paenibacillus herberti</name>
    <dbReference type="NCBI Taxonomy" id="1619309"/>
    <lineage>
        <taxon>Bacteria</taxon>
        <taxon>Bacillati</taxon>
        <taxon>Bacillota</taxon>
        <taxon>Bacilli</taxon>
        <taxon>Bacillales</taxon>
        <taxon>Paenibacillaceae</taxon>
        <taxon>Paenibacillus</taxon>
    </lineage>
</organism>